<evidence type="ECO:0000313" key="1">
    <source>
        <dbReference type="Proteomes" id="UP000322000"/>
    </source>
</evidence>
<protein>
    <submittedName>
        <fullName evidence="2">Uncharacterized protein LOC113502146</fullName>
    </submittedName>
</protein>
<evidence type="ECO:0000313" key="2">
    <source>
        <dbReference type="RefSeq" id="XP_026739346.1"/>
    </source>
</evidence>
<dbReference type="AlphaFoldDB" id="A0A7E5WGS7"/>
<dbReference type="GeneID" id="113502146"/>
<organism evidence="1 2">
    <name type="scientific">Trichoplusia ni</name>
    <name type="common">Cabbage looper</name>
    <dbReference type="NCBI Taxonomy" id="7111"/>
    <lineage>
        <taxon>Eukaryota</taxon>
        <taxon>Metazoa</taxon>
        <taxon>Ecdysozoa</taxon>
        <taxon>Arthropoda</taxon>
        <taxon>Hexapoda</taxon>
        <taxon>Insecta</taxon>
        <taxon>Pterygota</taxon>
        <taxon>Neoptera</taxon>
        <taxon>Endopterygota</taxon>
        <taxon>Lepidoptera</taxon>
        <taxon>Glossata</taxon>
        <taxon>Ditrysia</taxon>
        <taxon>Noctuoidea</taxon>
        <taxon>Noctuidae</taxon>
        <taxon>Plusiinae</taxon>
        <taxon>Trichoplusia</taxon>
    </lineage>
</organism>
<keyword evidence="1" id="KW-1185">Reference proteome</keyword>
<dbReference type="RefSeq" id="XP_026739346.1">
    <property type="nucleotide sequence ID" value="XM_026883545.1"/>
</dbReference>
<dbReference type="Proteomes" id="UP000322000">
    <property type="component" value="Chromosome 16"/>
</dbReference>
<proteinExistence type="predicted"/>
<reference evidence="2" key="1">
    <citation type="submission" date="2025-08" db="UniProtKB">
        <authorList>
            <consortium name="RefSeq"/>
        </authorList>
    </citation>
    <scope>IDENTIFICATION</scope>
</reference>
<sequence>MILQEASAGPGASVDQNLIIKDVIITGLDTLYSANVGGPFKMNSIIIGEEIRFSTLQIRGKVEMISSWKEDYAFAAEINDVAVDIQLDLKPEQSVIQTRKDGQILRERATIFLRNLQVIEFREMSVTMPAVIFSSAESLIAGYLNKELPRVICVYLKTMLPRVLMKIAKPKEG</sequence>
<name>A0A7E5WGS7_TRINI</name>
<dbReference type="OrthoDB" id="7414190at2759"/>
<accession>A0A7E5WGS7</accession>
<dbReference type="KEGG" id="tnl:113502146"/>
<dbReference type="InParanoid" id="A0A7E5WGS7"/>
<gene>
    <name evidence="2" type="primary">LOC113502146</name>
</gene>